<comment type="subcellular location">
    <subcellularLocation>
        <location evidence="1">Cell membrane</location>
        <topology evidence="1">Multi-pass membrane protein</topology>
    </subcellularLocation>
</comment>
<reference evidence="8" key="1">
    <citation type="journal article" date="2016" name="Genome Announc.">
        <title>Complete genome sequence of Alkaliphilus metalliredigens strain QYMF, an alkaliphilic and metal-reducing bacterium isolated from borax-contaminated leachate ponds.</title>
        <authorList>
            <person name="Hwang C."/>
            <person name="Copeland A."/>
            <person name="Lucas S."/>
            <person name="Lapidus A."/>
            <person name="Barry K."/>
            <person name="Detter J.C."/>
            <person name="Glavina Del Rio T."/>
            <person name="Hammon N."/>
            <person name="Israni S."/>
            <person name="Dalin E."/>
            <person name="Tice H."/>
            <person name="Pitluck S."/>
            <person name="Chertkov O."/>
            <person name="Brettin T."/>
            <person name="Bruce D."/>
            <person name="Han C."/>
            <person name="Schmutz J."/>
            <person name="Larimer F."/>
            <person name="Land M.L."/>
            <person name="Hauser L."/>
            <person name="Kyrpides N."/>
            <person name="Mikhailova N."/>
            <person name="Ye Q."/>
            <person name="Zhou J."/>
            <person name="Richardson P."/>
            <person name="Fields M.W."/>
        </authorList>
    </citation>
    <scope>NUCLEOTIDE SEQUENCE [LARGE SCALE GENOMIC DNA]</scope>
    <source>
        <strain evidence="8">QYMF</strain>
    </source>
</reference>
<organism evidence="7 8">
    <name type="scientific">Alkaliphilus metalliredigens (strain QYMF)</name>
    <dbReference type="NCBI Taxonomy" id="293826"/>
    <lineage>
        <taxon>Bacteria</taxon>
        <taxon>Bacillati</taxon>
        <taxon>Bacillota</taxon>
        <taxon>Clostridia</taxon>
        <taxon>Peptostreptococcales</taxon>
        <taxon>Natronincolaceae</taxon>
        <taxon>Alkaliphilus</taxon>
    </lineage>
</organism>
<dbReference type="EMBL" id="CP000724">
    <property type="protein sequence ID" value="ABR46886.1"/>
    <property type="molecule type" value="Genomic_DNA"/>
</dbReference>
<dbReference type="GO" id="GO:0005886">
    <property type="term" value="C:plasma membrane"/>
    <property type="evidence" value="ECO:0007669"/>
    <property type="project" value="UniProtKB-SubCell"/>
</dbReference>
<evidence type="ECO:0000256" key="1">
    <source>
        <dbReference type="ARBA" id="ARBA00004651"/>
    </source>
</evidence>
<feature type="transmembrane region" description="Helical" evidence="6">
    <location>
        <begin position="281"/>
        <end position="300"/>
    </location>
</feature>
<feature type="transmembrane region" description="Helical" evidence="6">
    <location>
        <begin position="169"/>
        <end position="188"/>
    </location>
</feature>
<evidence type="ECO:0000313" key="8">
    <source>
        <dbReference type="Proteomes" id="UP000001572"/>
    </source>
</evidence>
<dbReference type="PANTHER" id="PTHR43652:SF2">
    <property type="entry name" value="BASIC AMINO ACID ANTIPORTER YFCC-RELATED"/>
    <property type="match status" value="1"/>
</dbReference>
<feature type="transmembrane region" description="Helical" evidence="6">
    <location>
        <begin position="114"/>
        <end position="133"/>
    </location>
</feature>
<dbReference type="OrthoDB" id="255482at2"/>
<keyword evidence="4 6" id="KW-1133">Transmembrane helix</keyword>
<sequence length="462" mass="49272">MKKFTIPHTYVLLFFVIVVAVVMTYIVPAGQFDRAEDPDTGRIFVVTDSFEYVEQSPVSPFGLFQAIPKGMVQASMIIFFVLMIGGAFGIIQSTGTIDAGIGTVVKTMAGREKLIIPIVMFIFSLAGAMLGIAEEVLPFYPIMIALAIALGFDSITGTAMILLGAGAGFAGAFANPFTVGIAQGISGLPLFSGLAFRIVAYVLILGSSIIYVYRYATKIQGNPELSATREEDQNRSYQLDLNDLQEMTGKHKAVMAVLGVGMILLALGVGLWGFYINELTALFLVMGITAGLVGGLSMNGIAEEFIKGAQDLVYGALIIGLATSIMVVMQEGNILDTVIYSLANLVQGLPTVLSAIGMFFVQTLINIFVPSGSGQAAVSMPIMAPMADVVGITRQTAVLAFQFGDGFTNVISPTSGYFMAALAIGGIRWEKWAKWMFPLFLIWSAIGIVLISIAVLIDYGPF</sequence>
<dbReference type="Proteomes" id="UP000001572">
    <property type="component" value="Chromosome"/>
</dbReference>
<accession>A6TL18</accession>
<evidence type="ECO:0000256" key="5">
    <source>
        <dbReference type="ARBA" id="ARBA00023136"/>
    </source>
</evidence>
<dbReference type="HOGENOM" id="CLU_035307_0_1_9"/>
<feature type="transmembrane region" description="Helical" evidence="6">
    <location>
        <begin position="253"/>
        <end position="275"/>
    </location>
</feature>
<proteinExistence type="predicted"/>
<feature type="transmembrane region" description="Helical" evidence="6">
    <location>
        <begin position="435"/>
        <end position="457"/>
    </location>
</feature>
<evidence type="ECO:0000256" key="4">
    <source>
        <dbReference type="ARBA" id="ARBA00022989"/>
    </source>
</evidence>
<gene>
    <name evidence="7" type="ordered locus">Amet_0661</name>
</gene>
<name>A6TL18_ALKMQ</name>
<feature type="transmembrane region" description="Helical" evidence="6">
    <location>
        <begin position="349"/>
        <end position="369"/>
    </location>
</feature>
<dbReference type="InterPro" id="IPR051679">
    <property type="entry name" value="DASS-Related_Transporters"/>
</dbReference>
<dbReference type="RefSeq" id="WP_011971794.1">
    <property type="nucleotide sequence ID" value="NC_009633.1"/>
</dbReference>
<dbReference type="PANTHER" id="PTHR43652">
    <property type="entry name" value="BASIC AMINO ACID ANTIPORTER YFCC-RELATED"/>
    <property type="match status" value="1"/>
</dbReference>
<keyword evidence="3 6" id="KW-0812">Transmembrane</keyword>
<feature type="transmembrane region" description="Helical" evidence="6">
    <location>
        <begin position="312"/>
        <end position="329"/>
    </location>
</feature>
<evidence type="ECO:0000313" key="7">
    <source>
        <dbReference type="EMBL" id="ABR46886.1"/>
    </source>
</evidence>
<feature type="transmembrane region" description="Helical" evidence="6">
    <location>
        <begin position="9"/>
        <end position="27"/>
    </location>
</feature>
<dbReference type="AlphaFoldDB" id="A6TL18"/>
<keyword evidence="2" id="KW-1003">Cell membrane</keyword>
<dbReference type="eggNOG" id="COG1288">
    <property type="taxonomic scope" value="Bacteria"/>
</dbReference>
<evidence type="ECO:0000256" key="3">
    <source>
        <dbReference type="ARBA" id="ARBA00022692"/>
    </source>
</evidence>
<dbReference type="Pfam" id="PF03606">
    <property type="entry name" value="DcuC"/>
    <property type="match status" value="1"/>
</dbReference>
<protein>
    <submittedName>
        <fullName evidence="7">C4-dicarboxylate anaerobic carrier</fullName>
    </submittedName>
</protein>
<keyword evidence="8" id="KW-1185">Reference proteome</keyword>
<feature type="transmembrane region" description="Helical" evidence="6">
    <location>
        <begin position="139"/>
        <end position="162"/>
    </location>
</feature>
<evidence type="ECO:0000256" key="6">
    <source>
        <dbReference type="SAM" id="Phobius"/>
    </source>
</evidence>
<feature type="transmembrane region" description="Helical" evidence="6">
    <location>
        <begin position="71"/>
        <end position="93"/>
    </location>
</feature>
<evidence type="ECO:0000256" key="2">
    <source>
        <dbReference type="ARBA" id="ARBA00022475"/>
    </source>
</evidence>
<dbReference type="KEGG" id="amt:Amet_0661"/>
<dbReference type="STRING" id="293826.Amet_0661"/>
<keyword evidence="5 6" id="KW-0472">Membrane</keyword>
<dbReference type="InterPro" id="IPR018385">
    <property type="entry name" value="C4_dicarb_anaerob_car-like"/>
</dbReference>
<feature type="transmembrane region" description="Helical" evidence="6">
    <location>
        <begin position="194"/>
        <end position="213"/>
    </location>
</feature>